<feature type="domain" description="Rhodopsin" evidence="8">
    <location>
        <begin position="51"/>
        <end position="310"/>
    </location>
</feature>
<evidence type="ECO:0000256" key="2">
    <source>
        <dbReference type="ARBA" id="ARBA00022692"/>
    </source>
</evidence>
<evidence type="ECO:0000256" key="3">
    <source>
        <dbReference type="ARBA" id="ARBA00022989"/>
    </source>
</evidence>
<dbReference type="AlphaFoldDB" id="A0A5N7AZZ6"/>
<dbReference type="OrthoDB" id="4525788at2759"/>
<dbReference type="InterPro" id="IPR052337">
    <property type="entry name" value="SAT4-like"/>
</dbReference>
<feature type="transmembrane region" description="Helical" evidence="7">
    <location>
        <begin position="231"/>
        <end position="253"/>
    </location>
</feature>
<dbReference type="PANTHER" id="PTHR33048:SF47">
    <property type="entry name" value="INTEGRAL MEMBRANE PROTEIN-RELATED"/>
    <property type="match status" value="1"/>
</dbReference>
<comment type="similarity">
    <text evidence="5">Belongs to the SAT4 family.</text>
</comment>
<protein>
    <recommendedName>
        <fullName evidence="8">Rhodopsin domain-containing protein</fullName>
    </recommendedName>
</protein>
<dbReference type="Proteomes" id="UP000326198">
    <property type="component" value="Unassembled WGS sequence"/>
</dbReference>
<evidence type="ECO:0000256" key="5">
    <source>
        <dbReference type="ARBA" id="ARBA00038359"/>
    </source>
</evidence>
<evidence type="ECO:0000313" key="10">
    <source>
        <dbReference type="Proteomes" id="UP000326198"/>
    </source>
</evidence>
<keyword evidence="10" id="KW-1185">Reference proteome</keyword>
<accession>A0A5N7AZZ6</accession>
<evidence type="ECO:0000259" key="8">
    <source>
        <dbReference type="Pfam" id="PF20684"/>
    </source>
</evidence>
<feature type="compositionally biased region" description="Polar residues" evidence="6">
    <location>
        <begin position="325"/>
        <end position="342"/>
    </location>
</feature>
<evidence type="ECO:0000256" key="1">
    <source>
        <dbReference type="ARBA" id="ARBA00004141"/>
    </source>
</evidence>
<evidence type="ECO:0000256" key="6">
    <source>
        <dbReference type="SAM" id="MobiDB-lite"/>
    </source>
</evidence>
<reference evidence="9 10" key="1">
    <citation type="submission" date="2019-04" db="EMBL/GenBank/DDBJ databases">
        <title>Friends and foes A comparative genomics studyof 23 Aspergillus species from section Flavi.</title>
        <authorList>
            <consortium name="DOE Joint Genome Institute"/>
            <person name="Kjaerbolling I."/>
            <person name="Vesth T."/>
            <person name="Frisvad J.C."/>
            <person name="Nybo J.L."/>
            <person name="Theobald S."/>
            <person name="Kildgaard S."/>
            <person name="Isbrandt T."/>
            <person name="Kuo A."/>
            <person name="Sato A."/>
            <person name="Lyhne E.K."/>
            <person name="Kogle M.E."/>
            <person name="Wiebenga A."/>
            <person name="Kun R.S."/>
            <person name="Lubbers R.J."/>
            <person name="Makela M.R."/>
            <person name="Barry K."/>
            <person name="Chovatia M."/>
            <person name="Clum A."/>
            <person name="Daum C."/>
            <person name="Haridas S."/>
            <person name="He G."/>
            <person name="LaButti K."/>
            <person name="Lipzen A."/>
            <person name="Mondo S."/>
            <person name="Riley R."/>
            <person name="Salamov A."/>
            <person name="Simmons B.A."/>
            <person name="Magnuson J.K."/>
            <person name="Henrissat B."/>
            <person name="Mortensen U.H."/>
            <person name="Larsen T.O."/>
            <person name="Devries R.P."/>
            <person name="Grigoriev I.V."/>
            <person name="Machida M."/>
            <person name="Baker S.E."/>
            <person name="Andersen M.R."/>
        </authorList>
    </citation>
    <scope>NUCLEOTIDE SEQUENCE [LARGE SCALE GENOMIC DNA]</scope>
    <source>
        <strain evidence="9 10">IBT 29228</strain>
    </source>
</reference>
<dbReference type="GO" id="GO:0016020">
    <property type="term" value="C:membrane"/>
    <property type="evidence" value="ECO:0007669"/>
    <property type="project" value="UniProtKB-SubCell"/>
</dbReference>
<evidence type="ECO:0000256" key="4">
    <source>
        <dbReference type="ARBA" id="ARBA00023136"/>
    </source>
</evidence>
<dbReference type="PANTHER" id="PTHR33048">
    <property type="entry name" value="PTH11-LIKE INTEGRAL MEMBRANE PROTEIN (AFU_ORTHOLOGUE AFUA_5G11245)"/>
    <property type="match status" value="1"/>
</dbReference>
<sequence>MTLTTSATGMAAAATDSLLPPPTEINDTHKTYSVAIGCILMGIIATFVVLARLFHRWHTCALGADDYAIMPGLVLYLGWTAMAAYVNLHAGVGKPLWEITLGEYSIWYQGIVGSALLYPIMSATIRTSVILLYRRTFATSYPRLVVAIWALLAGQIVYVIVFTVFGGFMCSPFSAAWTNPLLRPQYCNDWRYYYVQVALFSCSMSFDAILLILPLYPVFKLQMPMKKRISVGVVLMLGAAASIAAAYKLGVFVDQMNRIDQINPHWLQYVMSRVTPPQFDKYGLTFWIPSQVEPCVGLIGASLPALRGLIIDRVKQLTAADPSRQGASSKYPSDHSGSTRQGDSLRRGTVSKRGSGDVVLLRSEYVELDDRV</sequence>
<feature type="transmembrane region" description="Helical" evidence="7">
    <location>
        <begin position="67"/>
        <end position="86"/>
    </location>
</feature>
<evidence type="ECO:0000313" key="9">
    <source>
        <dbReference type="EMBL" id="KAE8375364.1"/>
    </source>
</evidence>
<proteinExistence type="inferred from homology"/>
<dbReference type="EMBL" id="ML736262">
    <property type="protein sequence ID" value="KAE8375364.1"/>
    <property type="molecule type" value="Genomic_DNA"/>
</dbReference>
<dbReference type="InterPro" id="IPR049326">
    <property type="entry name" value="Rhodopsin_dom_fungi"/>
</dbReference>
<feature type="transmembrane region" description="Helical" evidence="7">
    <location>
        <begin position="106"/>
        <end position="132"/>
    </location>
</feature>
<feature type="transmembrane region" description="Helical" evidence="7">
    <location>
        <begin position="197"/>
        <end position="219"/>
    </location>
</feature>
<name>A0A5N7AZZ6_9EURO</name>
<evidence type="ECO:0000256" key="7">
    <source>
        <dbReference type="SAM" id="Phobius"/>
    </source>
</evidence>
<keyword evidence="2 7" id="KW-0812">Transmembrane</keyword>
<gene>
    <name evidence="9" type="ORF">BDV26DRAFT_299785</name>
</gene>
<feature type="transmembrane region" description="Helical" evidence="7">
    <location>
        <begin position="144"/>
        <end position="177"/>
    </location>
</feature>
<keyword evidence="4 7" id="KW-0472">Membrane</keyword>
<feature type="region of interest" description="Disordered" evidence="6">
    <location>
        <begin position="321"/>
        <end position="353"/>
    </location>
</feature>
<feature type="transmembrane region" description="Helical" evidence="7">
    <location>
        <begin position="32"/>
        <end position="55"/>
    </location>
</feature>
<comment type="subcellular location">
    <subcellularLocation>
        <location evidence="1">Membrane</location>
        <topology evidence="1">Multi-pass membrane protein</topology>
    </subcellularLocation>
</comment>
<keyword evidence="3 7" id="KW-1133">Transmembrane helix</keyword>
<organism evidence="9 10">
    <name type="scientific">Aspergillus bertholletiae</name>
    <dbReference type="NCBI Taxonomy" id="1226010"/>
    <lineage>
        <taxon>Eukaryota</taxon>
        <taxon>Fungi</taxon>
        <taxon>Dikarya</taxon>
        <taxon>Ascomycota</taxon>
        <taxon>Pezizomycotina</taxon>
        <taxon>Eurotiomycetes</taxon>
        <taxon>Eurotiomycetidae</taxon>
        <taxon>Eurotiales</taxon>
        <taxon>Aspergillaceae</taxon>
        <taxon>Aspergillus</taxon>
        <taxon>Aspergillus subgen. Circumdati</taxon>
    </lineage>
</organism>
<dbReference type="Pfam" id="PF20684">
    <property type="entry name" value="Fung_rhodopsin"/>
    <property type="match status" value="1"/>
</dbReference>